<feature type="compositionally biased region" description="Pro residues" evidence="1">
    <location>
        <begin position="124"/>
        <end position="139"/>
    </location>
</feature>
<gene>
    <name evidence="2" type="ORF">AMTR_s00067p00142050</name>
</gene>
<dbReference type="PANTHER" id="PTHR15907">
    <property type="entry name" value="DUF614 FAMILY PROTEIN-RELATED"/>
    <property type="match status" value="1"/>
</dbReference>
<dbReference type="PROSITE" id="PS51257">
    <property type="entry name" value="PROKAR_LIPOPROTEIN"/>
    <property type="match status" value="1"/>
</dbReference>
<dbReference type="OMA" id="TAKEYGW"/>
<dbReference type="Gramene" id="ERN18866">
    <property type="protein sequence ID" value="ERN18866"/>
    <property type="gene ID" value="AMTR_s00067p00142050"/>
</dbReference>
<dbReference type="InterPro" id="IPR006461">
    <property type="entry name" value="PLAC_motif_containing"/>
</dbReference>
<dbReference type="HOGENOM" id="CLU_083147_1_2_1"/>
<dbReference type="STRING" id="13333.U5CZS5"/>
<accession>U5CZS5</accession>
<name>U5CZS5_AMBTC</name>
<evidence type="ECO:0000256" key="1">
    <source>
        <dbReference type="SAM" id="MobiDB-lite"/>
    </source>
</evidence>
<dbReference type="KEGG" id="atr:18447236"/>
<sequence length="139" mass="15453">MNVASSRPPQWTTSLTGSCDDGVLCCITCVLPCITFGQIAEVLDEGHTSCLVHGFIYGLLWTMGCHCLHSCTYRGRLREKYNLPEEPCNDFCVHWCCDACALCQEYAELKNRGIDASQGWKGPPNVPHPVPPMPPSMYR</sequence>
<evidence type="ECO:0000313" key="2">
    <source>
        <dbReference type="EMBL" id="ERN18866.1"/>
    </source>
</evidence>
<dbReference type="EMBL" id="KI392078">
    <property type="protein sequence ID" value="ERN18866.1"/>
    <property type="molecule type" value="Genomic_DNA"/>
</dbReference>
<dbReference type="Proteomes" id="UP000017836">
    <property type="component" value="Unassembled WGS sequence"/>
</dbReference>
<dbReference type="AlphaFoldDB" id="U5CZS5"/>
<dbReference type="eggNOG" id="ENOG502S52C">
    <property type="taxonomic scope" value="Eukaryota"/>
</dbReference>
<dbReference type="OrthoDB" id="1045822at2759"/>
<keyword evidence="3" id="KW-1185">Reference proteome</keyword>
<reference evidence="3" key="1">
    <citation type="journal article" date="2013" name="Science">
        <title>The Amborella genome and the evolution of flowering plants.</title>
        <authorList>
            <consortium name="Amborella Genome Project"/>
        </authorList>
    </citation>
    <scope>NUCLEOTIDE SEQUENCE [LARGE SCALE GENOMIC DNA]</scope>
</reference>
<proteinExistence type="predicted"/>
<feature type="region of interest" description="Disordered" evidence="1">
    <location>
        <begin position="120"/>
        <end position="139"/>
    </location>
</feature>
<organism evidence="2 3">
    <name type="scientific">Amborella trichopoda</name>
    <dbReference type="NCBI Taxonomy" id="13333"/>
    <lineage>
        <taxon>Eukaryota</taxon>
        <taxon>Viridiplantae</taxon>
        <taxon>Streptophyta</taxon>
        <taxon>Embryophyta</taxon>
        <taxon>Tracheophyta</taxon>
        <taxon>Spermatophyta</taxon>
        <taxon>Magnoliopsida</taxon>
        <taxon>Amborellales</taxon>
        <taxon>Amborellaceae</taxon>
        <taxon>Amborella</taxon>
    </lineage>
</organism>
<protein>
    <submittedName>
        <fullName evidence="2">Uncharacterized protein</fullName>
    </submittedName>
</protein>
<evidence type="ECO:0000313" key="3">
    <source>
        <dbReference type="Proteomes" id="UP000017836"/>
    </source>
</evidence>
<dbReference type="Pfam" id="PF04749">
    <property type="entry name" value="PLAC8"/>
    <property type="match status" value="1"/>
</dbReference>
<dbReference type="NCBIfam" id="TIGR01571">
    <property type="entry name" value="A_thal_Cys_rich"/>
    <property type="match status" value="1"/>
</dbReference>